<dbReference type="STRING" id="1246995.AFR_22975"/>
<dbReference type="InterPro" id="IPR050631">
    <property type="entry name" value="PheA/TfdB_FAD_monoxygenase"/>
</dbReference>
<dbReference type="PANTHER" id="PTHR43476">
    <property type="entry name" value="3-(3-HYDROXY-PHENYL)PROPIONATE/3-HYDROXYCINNAMIC ACID HYDROXYLASE"/>
    <property type="match status" value="1"/>
</dbReference>
<dbReference type="EMBL" id="CP006272">
    <property type="protein sequence ID" value="AGZ42865.1"/>
    <property type="molecule type" value="Genomic_DNA"/>
</dbReference>
<gene>
    <name evidence="3" type="ORF">AFR_22975</name>
</gene>
<keyword evidence="1" id="KW-0560">Oxidoreductase</keyword>
<dbReference type="InterPro" id="IPR036188">
    <property type="entry name" value="FAD/NAD-bd_sf"/>
</dbReference>
<evidence type="ECO:0000256" key="1">
    <source>
        <dbReference type="ARBA" id="ARBA00023002"/>
    </source>
</evidence>
<reference evidence="3 4" key="1">
    <citation type="journal article" date="2014" name="J. Biotechnol.">
        <title>Complete genome sequence of the actinobacterium Actinoplanes friuliensis HAG 010964, producer of the lipopeptide antibiotic friulimycin.</title>
        <authorList>
            <person name="Ruckert C."/>
            <person name="Szczepanowski R."/>
            <person name="Albersmeier A."/>
            <person name="Goesmann A."/>
            <person name="Fischer N."/>
            <person name="Steinkamper A."/>
            <person name="Puhler A."/>
            <person name="Biener R."/>
            <person name="Schwartz D."/>
            <person name="Kalinowski J."/>
        </authorList>
    </citation>
    <scope>NUCLEOTIDE SEQUENCE [LARGE SCALE GENOMIC DNA]</scope>
    <source>
        <strain evidence="3 4">DSM 7358</strain>
    </source>
</reference>
<dbReference type="GO" id="GO:0008688">
    <property type="term" value="F:3-(3-hydroxyphenyl)propionate hydroxylase activity"/>
    <property type="evidence" value="ECO:0007669"/>
    <property type="project" value="TreeGrafter"/>
</dbReference>
<protein>
    <submittedName>
        <fullName evidence="3">3-(3-hydroxy-phenyl)propionate hydroxylase</fullName>
    </submittedName>
</protein>
<dbReference type="GO" id="GO:0019622">
    <property type="term" value="P:3-(3-hydroxy)phenylpropionate catabolic process"/>
    <property type="evidence" value="ECO:0007669"/>
    <property type="project" value="TreeGrafter"/>
</dbReference>
<dbReference type="OrthoDB" id="3647401at2"/>
<feature type="domain" description="FAD-binding" evidence="2">
    <location>
        <begin position="8"/>
        <end position="340"/>
    </location>
</feature>
<dbReference type="PRINTS" id="PR00420">
    <property type="entry name" value="RNGMNOXGNASE"/>
</dbReference>
<dbReference type="HOGENOM" id="CLU_009665_20_2_11"/>
<name>U5W4E8_9ACTN</name>
<evidence type="ECO:0000313" key="4">
    <source>
        <dbReference type="Proteomes" id="UP000017746"/>
    </source>
</evidence>
<dbReference type="Gene3D" id="3.50.50.60">
    <property type="entry name" value="FAD/NAD(P)-binding domain"/>
    <property type="match status" value="1"/>
</dbReference>
<keyword evidence="4" id="KW-1185">Reference proteome</keyword>
<dbReference type="PANTHER" id="PTHR43476:SF3">
    <property type="entry name" value="FAD-BINDING MONOOXYGENASE"/>
    <property type="match status" value="1"/>
</dbReference>
<dbReference type="KEGG" id="afs:AFR_22975"/>
<dbReference type="AlphaFoldDB" id="U5W4E8"/>
<sequence length="492" mass="52456">MDPSDTTDTAVIVAGMGPVGAALAALLSSRGVPTVVVEPQDRPYPKPRAAVLDIEAIRALSVIPGMPPLETWATPLARNGAVGPDHRPLFLIEHTALAYGLPQIVRLDQPALEAGLRAAATKAEVLSGRGVSAVEQDDDRVTAVLDDGRRVTARWLVGCDGTGSTVRTAAGVGFPGETFEQPWLVVDAAVRPGAAVTPGVGGAVDGGASIAFVLDPARPQVAMSQRDRWRWEWMLLPGEEPHDEIVRSLISAWVDPADLDIERTAVYTFYARTAERWRAGRVLLAGDAAHAMPPFAGLGLGMGIRDVIALAWRLADVVDGGDPHVLDAYERERRPDVERSTALALRIGRLVQTRNRTTMRLSRGALRALASLPGLRSRLGREPMPARRLSKTVAGPLPDAGRVLPNPRVSVAGGPPVRLDEVIRYRWVYIGHGCDPRTVAGDIPNDAVLLALHHPDAAPGCLPIDDLDGLLAGRPGSVTVARPDRFLHGTLN</sequence>
<dbReference type="Proteomes" id="UP000017746">
    <property type="component" value="Chromosome"/>
</dbReference>
<dbReference type="eggNOG" id="COG0654">
    <property type="taxonomic scope" value="Bacteria"/>
</dbReference>
<evidence type="ECO:0000259" key="2">
    <source>
        <dbReference type="Pfam" id="PF01494"/>
    </source>
</evidence>
<dbReference type="PATRIC" id="fig|1246995.3.peg.4656"/>
<dbReference type="GO" id="GO:0071949">
    <property type="term" value="F:FAD binding"/>
    <property type="evidence" value="ECO:0007669"/>
    <property type="project" value="InterPro"/>
</dbReference>
<proteinExistence type="predicted"/>
<organism evidence="3 4">
    <name type="scientific">Actinoplanes friuliensis DSM 7358</name>
    <dbReference type="NCBI Taxonomy" id="1246995"/>
    <lineage>
        <taxon>Bacteria</taxon>
        <taxon>Bacillati</taxon>
        <taxon>Actinomycetota</taxon>
        <taxon>Actinomycetes</taxon>
        <taxon>Micromonosporales</taxon>
        <taxon>Micromonosporaceae</taxon>
        <taxon>Actinoplanes</taxon>
    </lineage>
</organism>
<dbReference type="InterPro" id="IPR002938">
    <property type="entry name" value="FAD-bd"/>
</dbReference>
<accession>U5W4E8</accession>
<dbReference type="RefSeq" id="WP_023363376.1">
    <property type="nucleotide sequence ID" value="NC_022657.1"/>
</dbReference>
<dbReference type="Gene3D" id="3.30.70.2450">
    <property type="match status" value="1"/>
</dbReference>
<dbReference type="Pfam" id="PF01494">
    <property type="entry name" value="FAD_binding_3"/>
    <property type="match status" value="1"/>
</dbReference>
<evidence type="ECO:0000313" key="3">
    <source>
        <dbReference type="EMBL" id="AGZ42865.1"/>
    </source>
</evidence>
<dbReference type="SUPFAM" id="SSF51905">
    <property type="entry name" value="FAD/NAD(P)-binding domain"/>
    <property type="match status" value="1"/>
</dbReference>